<organism evidence="1 2">
    <name type="scientific">Nocardia pulmonis</name>
    <dbReference type="NCBI Taxonomy" id="2951408"/>
    <lineage>
        <taxon>Bacteria</taxon>
        <taxon>Bacillati</taxon>
        <taxon>Actinomycetota</taxon>
        <taxon>Actinomycetes</taxon>
        <taxon>Mycobacteriales</taxon>
        <taxon>Nocardiaceae</taxon>
        <taxon>Nocardia</taxon>
    </lineage>
</organism>
<evidence type="ECO:0008006" key="3">
    <source>
        <dbReference type="Google" id="ProtNLM"/>
    </source>
</evidence>
<sequence>MNRLRIELRVLDAVDHVLGGGTVEDDLVEAKAIWPQDPQKAARRIAGMANAAGGQSILWIIGLDEAGRQVVSQPDTDPADWWARVESKFADETAPDIHILNVATDHGRVVCLAFETDRAPFVVKTDSAGAITREVPWRAGTRIRSASRREILSLFQRSAQVPELELISPMVELRDNPNRGAAGAPERILLLDCALYVEATSRVVLPRHRCTVAFTASTGDRFESRRINFISENSFQGVDESAHLGVAVRVSGLFVQGPDTVNLRTSALVTDTVDLSALSTAEWMEIDLRMPVGASVRVARLRQRLPVSQPGSSASDQILARWITPH</sequence>
<reference evidence="1" key="1">
    <citation type="submission" date="2022-06" db="EMBL/GenBank/DDBJ databases">
        <title>Novel species in genus nocardia.</title>
        <authorList>
            <person name="Li F."/>
        </authorList>
    </citation>
    <scope>NUCLEOTIDE SEQUENCE</scope>
    <source>
        <strain evidence="1">CDC141</strain>
    </source>
</reference>
<evidence type="ECO:0000313" key="2">
    <source>
        <dbReference type="Proteomes" id="UP001139157"/>
    </source>
</evidence>
<keyword evidence="2" id="KW-1185">Reference proteome</keyword>
<dbReference type="RefSeq" id="WP_251909278.1">
    <property type="nucleotide sequence ID" value="NZ_JAMRXG010000001.1"/>
</dbReference>
<accession>A0A9X2E1D6</accession>
<proteinExistence type="predicted"/>
<name>A0A9X2E1D6_9NOCA</name>
<protein>
    <recommendedName>
        <fullName evidence="3">DNA-binding protein</fullName>
    </recommendedName>
</protein>
<evidence type="ECO:0000313" key="1">
    <source>
        <dbReference type="EMBL" id="MCM6772422.1"/>
    </source>
</evidence>
<dbReference type="Proteomes" id="UP001139157">
    <property type="component" value="Unassembled WGS sequence"/>
</dbReference>
<comment type="caution">
    <text evidence="1">The sequence shown here is derived from an EMBL/GenBank/DDBJ whole genome shotgun (WGS) entry which is preliminary data.</text>
</comment>
<dbReference type="EMBL" id="JAMRXG010000001">
    <property type="protein sequence ID" value="MCM6772422.1"/>
    <property type="molecule type" value="Genomic_DNA"/>
</dbReference>
<dbReference type="AlphaFoldDB" id="A0A9X2E1D6"/>
<gene>
    <name evidence="1" type="ORF">NDR86_02925</name>
</gene>